<dbReference type="EMBL" id="QHLZ01000001">
    <property type="protein sequence ID" value="PXA69209.1"/>
    <property type="molecule type" value="Genomic_DNA"/>
</dbReference>
<dbReference type="PANTHER" id="PTHR12835">
    <property type="entry name" value="BIOTIN PROTEIN LIGASE"/>
    <property type="match status" value="1"/>
</dbReference>
<proteinExistence type="predicted"/>
<protein>
    <recommendedName>
        <fullName evidence="5">biotin--[biotin carboxyl-carrier protein] ligase</fullName>
        <ecNumber evidence="5">6.3.4.15</ecNumber>
    </recommendedName>
</protein>
<evidence type="ECO:0000256" key="3">
    <source>
        <dbReference type="ARBA" id="ARBA00022840"/>
    </source>
</evidence>
<dbReference type="RefSeq" id="WP_110104497.1">
    <property type="nucleotide sequence ID" value="NZ_JACBZZ010000001.1"/>
</dbReference>
<evidence type="ECO:0000256" key="6">
    <source>
        <dbReference type="SAM" id="MobiDB-lite"/>
    </source>
</evidence>
<dbReference type="GO" id="GO:0004077">
    <property type="term" value="F:biotin--[biotin carboxyl-carrier protein] ligase activity"/>
    <property type="evidence" value="ECO:0007669"/>
    <property type="project" value="UniProtKB-EC"/>
</dbReference>
<dbReference type="GO" id="GO:0005524">
    <property type="term" value="F:ATP binding"/>
    <property type="evidence" value="ECO:0007669"/>
    <property type="project" value="UniProtKB-KW"/>
</dbReference>
<dbReference type="Pfam" id="PF03099">
    <property type="entry name" value="BPL_LplA_LipB"/>
    <property type="match status" value="1"/>
</dbReference>
<sequence>MTGTATTPEQNGPGRPQTDVPQADFVLDRNQLKAALLSPQGGFARVDVVESAGSTNTDLAANAADTQQFWPDLSVLIANAQPAGKGRLGRTWEAPAGTAMISSVLVWPGEQCVSNGSGTSFAPTGYGWLSILAAVALCQALRTETGVLATLKWPNDVVVNSRKLAGILAQVVPGTPAAQAVPGTAAAALTPVGPGVVVGVGVNVSAREEDLPTDRATSLLVEGVPAPGLDRNKLLPAYLNNFAALYQAFAAVGGDAQLPLAGGVSALALAKSLMSTLGQQVRAELPGGTMLYGTAIDVNADGSLRLRDKQGTQHTVSAGDVLHLRRTGSDGAIGYA</sequence>
<dbReference type="SUPFAM" id="SSF55681">
    <property type="entry name" value="Class II aaRS and biotin synthetases"/>
    <property type="match status" value="1"/>
</dbReference>
<keyword evidence="3" id="KW-0067">ATP-binding</keyword>
<evidence type="ECO:0000256" key="2">
    <source>
        <dbReference type="ARBA" id="ARBA00022741"/>
    </source>
</evidence>
<dbReference type="InterPro" id="IPR008988">
    <property type="entry name" value="Transcriptional_repressor_C"/>
</dbReference>
<dbReference type="InterPro" id="IPR045864">
    <property type="entry name" value="aa-tRNA-synth_II/BPL/LPL"/>
</dbReference>
<dbReference type="AlphaFoldDB" id="A0A2V3DV74"/>
<keyword evidence="2" id="KW-0547">Nucleotide-binding</keyword>
<dbReference type="Pfam" id="PF02237">
    <property type="entry name" value="BPL_C"/>
    <property type="match status" value="1"/>
</dbReference>
<dbReference type="PROSITE" id="PS51733">
    <property type="entry name" value="BPL_LPL_CATALYTIC"/>
    <property type="match status" value="1"/>
</dbReference>
<feature type="region of interest" description="Disordered" evidence="6">
    <location>
        <begin position="1"/>
        <end position="21"/>
    </location>
</feature>
<feature type="compositionally biased region" description="Polar residues" evidence="6">
    <location>
        <begin position="1"/>
        <end position="10"/>
    </location>
</feature>
<keyword evidence="8" id="KW-1185">Reference proteome</keyword>
<dbReference type="PANTHER" id="PTHR12835:SF5">
    <property type="entry name" value="BIOTIN--PROTEIN LIGASE"/>
    <property type="match status" value="1"/>
</dbReference>
<gene>
    <name evidence="7" type="ORF">CVS29_01170</name>
</gene>
<keyword evidence="1 7" id="KW-0436">Ligase</keyword>
<evidence type="ECO:0000256" key="1">
    <source>
        <dbReference type="ARBA" id="ARBA00022598"/>
    </source>
</evidence>
<dbReference type="Gene3D" id="3.30.930.10">
    <property type="entry name" value="Bira Bifunctional Protein, Domain 2"/>
    <property type="match status" value="1"/>
</dbReference>
<evidence type="ECO:0000256" key="5">
    <source>
        <dbReference type="ARBA" id="ARBA00024227"/>
    </source>
</evidence>
<dbReference type="SUPFAM" id="SSF50037">
    <property type="entry name" value="C-terminal domain of transcriptional repressors"/>
    <property type="match status" value="1"/>
</dbReference>
<reference evidence="7 8" key="1">
    <citation type="submission" date="2018-05" db="EMBL/GenBank/DDBJ databases">
        <title>Genetic diversity of glacier-inhabiting Cryobacterium bacteria in China and description of Cryobacterium mengkeensis sp. nov. and Arthrobacter glacialis sp. nov.</title>
        <authorList>
            <person name="Liu Q."/>
            <person name="Xin Y.-H."/>
        </authorList>
    </citation>
    <scope>NUCLEOTIDE SEQUENCE [LARGE SCALE GENOMIC DNA]</scope>
    <source>
        <strain evidence="7 8">GP3</strain>
    </source>
</reference>
<dbReference type="InterPro" id="IPR004143">
    <property type="entry name" value="BPL_LPL_catalytic"/>
</dbReference>
<dbReference type="InterPro" id="IPR003142">
    <property type="entry name" value="BPL_C"/>
</dbReference>
<accession>A0A2V3DV74</accession>
<name>A0A2V3DV74_9MICC</name>
<evidence type="ECO:0000313" key="8">
    <source>
        <dbReference type="Proteomes" id="UP000246303"/>
    </source>
</evidence>
<dbReference type="Proteomes" id="UP000246303">
    <property type="component" value="Unassembled WGS sequence"/>
</dbReference>
<keyword evidence="4" id="KW-0092">Biotin</keyword>
<organism evidence="7 8">
    <name type="scientific">Arthrobacter psychrochitiniphilus</name>
    <dbReference type="NCBI Taxonomy" id="291045"/>
    <lineage>
        <taxon>Bacteria</taxon>
        <taxon>Bacillati</taxon>
        <taxon>Actinomycetota</taxon>
        <taxon>Actinomycetes</taxon>
        <taxon>Micrococcales</taxon>
        <taxon>Micrococcaceae</taxon>
        <taxon>Arthrobacter</taxon>
    </lineage>
</organism>
<dbReference type="Gene3D" id="2.30.30.100">
    <property type="match status" value="1"/>
</dbReference>
<dbReference type="GO" id="GO:0005737">
    <property type="term" value="C:cytoplasm"/>
    <property type="evidence" value="ECO:0007669"/>
    <property type="project" value="TreeGrafter"/>
</dbReference>
<evidence type="ECO:0000256" key="4">
    <source>
        <dbReference type="ARBA" id="ARBA00023267"/>
    </source>
</evidence>
<evidence type="ECO:0000313" key="7">
    <source>
        <dbReference type="EMBL" id="PXA69209.1"/>
    </source>
</evidence>
<dbReference type="OrthoDB" id="9807064at2"/>
<dbReference type="EC" id="6.3.4.15" evidence="5"/>
<comment type="caution">
    <text evidence="7">The sequence shown here is derived from an EMBL/GenBank/DDBJ whole genome shotgun (WGS) entry which is preliminary data.</text>
</comment>
<dbReference type="NCBIfam" id="TIGR00121">
    <property type="entry name" value="birA_ligase"/>
    <property type="match status" value="1"/>
</dbReference>
<dbReference type="InterPro" id="IPR004408">
    <property type="entry name" value="Biotin_CoA_COase_ligase"/>
</dbReference>
<dbReference type="CDD" id="cd16442">
    <property type="entry name" value="BPL"/>
    <property type="match status" value="1"/>
</dbReference>